<dbReference type="AlphaFoldDB" id="A0A5B6WJW6"/>
<keyword evidence="1" id="KW-0548">Nucleotidyltransferase</keyword>
<organism evidence="1 2">
    <name type="scientific">Gossypium australe</name>
    <dbReference type="NCBI Taxonomy" id="47621"/>
    <lineage>
        <taxon>Eukaryota</taxon>
        <taxon>Viridiplantae</taxon>
        <taxon>Streptophyta</taxon>
        <taxon>Embryophyta</taxon>
        <taxon>Tracheophyta</taxon>
        <taxon>Spermatophyta</taxon>
        <taxon>Magnoliopsida</taxon>
        <taxon>eudicotyledons</taxon>
        <taxon>Gunneridae</taxon>
        <taxon>Pentapetalae</taxon>
        <taxon>rosids</taxon>
        <taxon>malvids</taxon>
        <taxon>Malvales</taxon>
        <taxon>Malvaceae</taxon>
        <taxon>Malvoideae</taxon>
        <taxon>Gossypium</taxon>
    </lineage>
</organism>
<keyword evidence="2" id="KW-1185">Reference proteome</keyword>
<dbReference type="OrthoDB" id="1750221at2759"/>
<comment type="caution">
    <text evidence="1">The sequence shown here is derived from an EMBL/GenBank/DDBJ whole genome shotgun (WGS) entry which is preliminary data.</text>
</comment>
<keyword evidence="1" id="KW-0695">RNA-directed DNA polymerase</keyword>
<protein>
    <submittedName>
        <fullName evidence="1">Reverse transcriptase</fullName>
    </submittedName>
</protein>
<dbReference type="EMBL" id="SMMG02000003">
    <property type="protein sequence ID" value="KAA3481456.1"/>
    <property type="molecule type" value="Genomic_DNA"/>
</dbReference>
<proteinExistence type="predicted"/>
<gene>
    <name evidence="1" type="ORF">EPI10_021823</name>
</gene>
<keyword evidence="1" id="KW-0808">Transferase</keyword>
<evidence type="ECO:0000313" key="2">
    <source>
        <dbReference type="Proteomes" id="UP000325315"/>
    </source>
</evidence>
<reference evidence="2" key="1">
    <citation type="journal article" date="2019" name="Plant Biotechnol. J.">
        <title>Genome sequencing of the Australian wild diploid species Gossypium australe highlights disease resistance and delayed gland morphogenesis.</title>
        <authorList>
            <person name="Cai Y."/>
            <person name="Cai X."/>
            <person name="Wang Q."/>
            <person name="Wang P."/>
            <person name="Zhang Y."/>
            <person name="Cai C."/>
            <person name="Xu Y."/>
            <person name="Wang K."/>
            <person name="Zhou Z."/>
            <person name="Wang C."/>
            <person name="Geng S."/>
            <person name="Li B."/>
            <person name="Dong Q."/>
            <person name="Hou Y."/>
            <person name="Wang H."/>
            <person name="Ai P."/>
            <person name="Liu Z."/>
            <person name="Yi F."/>
            <person name="Sun M."/>
            <person name="An G."/>
            <person name="Cheng J."/>
            <person name="Zhang Y."/>
            <person name="Shi Q."/>
            <person name="Xie Y."/>
            <person name="Shi X."/>
            <person name="Chang Y."/>
            <person name="Huang F."/>
            <person name="Chen Y."/>
            <person name="Hong S."/>
            <person name="Mi L."/>
            <person name="Sun Q."/>
            <person name="Zhang L."/>
            <person name="Zhou B."/>
            <person name="Peng R."/>
            <person name="Zhang X."/>
            <person name="Liu F."/>
        </authorList>
    </citation>
    <scope>NUCLEOTIDE SEQUENCE [LARGE SCALE GENOMIC DNA]</scope>
    <source>
        <strain evidence="2">cv. PA1801</strain>
    </source>
</reference>
<name>A0A5B6WJW6_9ROSI</name>
<dbReference type="Proteomes" id="UP000325315">
    <property type="component" value="Unassembled WGS sequence"/>
</dbReference>
<dbReference type="GO" id="GO:0003964">
    <property type="term" value="F:RNA-directed DNA polymerase activity"/>
    <property type="evidence" value="ECO:0007669"/>
    <property type="project" value="UniProtKB-KW"/>
</dbReference>
<accession>A0A5B6WJW6</accession>
<sequence length="97" mass="11055">MGPYDEESIARQRKLIEIVRNCEEEIIFEDTVKITKYDIQDSKIKGKNWEKMILPSKVDRQLPNGKPTGSNENHLLKCSWFGEPTGSTKASVLTEAT</sequence>
<evidence type="ECO:0000313" key="1">
    <source>
        <dbReference type="EMBL" id="KAA3481456.1"/>
    </source>
</evidence>